<feature type="region of interest" description="Disordered" evidence="1">
    <location>
        <begin position="285"/>
        <end position="309"/>
    </location>
</feature>
<feature type="compositionally biased region" description="Basic and acidic residues" evidence="1">
    <location>
        <begin position="769"/>
        <end position="801"/>
    </location>
</feature>
<proteinExistence type="predicted"/>
<feature type="compositionally biased region" description="Polar residues" evidence="1">
    <location>
        <begin position="1120"/>
        <end position="1142"/>
    </location>
</feature>
<feature type="region of interest" description="Disordered" evidence="1">
    <location>
        <begin position="933"/>
        <end position="1400"/>
    </location>
</feature>
<feature type="region of interest" description="Disordered" evidence="1">
    <location>
        <begin position="655"/>
        <end position="920"/>
    </location>
</feature>
<feature type="compositionally biased region" description="Basic and acidic residues" evidence="1">
    <location>
        <begin position="655"/>
        <end position="665"/>
    </location>
</feature>
<feature type="compositionally biased region" description="Acidic residues" evidence="1">
    <location>
        <begin position="1315"/>
        <end position="1331"/>
    </location>
</feature>
<sequence length="1487" mass="161615">MARLRLQVKVLPWQERGSFPSEKAYDDATIIMGQPCLEDDTIEDLRDKIHERWAKTYVGYGSLNDKCINTGYGEPLNMDDRVGDFFDDRGTTKEVPITSMVLVPRDPPDPAELRDLQRIQRFGSLMPGSAARPPKRLLPDALQRRQGGIELLRGETPNRSGKRQRTRDMRPEDTLNPDQPIISREGQVERHYPSQVSTAQGSIHQTMGSQRSPEKQQPNPYGTPKSLSLISPQDQIHADQIYVSTIPDSPPSRGSQAVNGAFRTIIDLDREITKSESPELRLSLDEVPPHEQEGAPVEQTNGDVDEARPDSTFNAAAVDQKNGDIHIGQFSVPAFVSTSTSEPKSIKNLVDEFVSTSNGGERQRSGTSGTTSRTPLKRKQTCVDTTFEEQARRGSDGDVYDPIESDSDYFCEKQRMHSVKRLKLNHTTPGCFVSPRVPLALGKDRNEGEFLEESFPVSRDNRVRAPLRELPVPSHDNIETQHDDTLNQEENGLDQLQNAVSKQQRQEECAVKVKSDISQYSSQATTAGSQDSENDTKASQKPTQDKRLEGSVSSERDENGEAGSLTNGVPAQDAGRDAETGRAEKLAEARRASQAKTNEEEIAEAKRLHETKSKEKQLANERETAERRVQEQHAREKALSEQAEKMMLAADSAKHLEAEKLEKRKAQAASKHSAVIPVESKPIAATPRTPIPKATAPTNTKPISATSAEADPKGAIPANTKTKDATPGETELHAKAPAVTDSENPALSEMKFRDATSAEPKKRTYIPRTDQDKARRKELDIQRRADRAKAAEEEKSHEGKRAYKRAQANAKEVQQEVEKSGKNVNPEGEEKTLKKQSTPMLERTVRKFRETSDDRSRQSSTPSDLSSVAGQSRKTMTPALPRSSVTKSSSNQGEMITSSPLAAKSAKNLERPLRSALKQGSSALRHSVFFMDGLEDNAGPKNGSSPSPIKTDSNTARSRPFKSLLEINREILSGTPTQSESLKSTSATNGSGSQAAKTSGAKKDMIQMKLNITRNVKGKDRVINPPIPAEPISKQEIEDFSSTSEDSMSSFLPDEEVWPNGSSKAGPSSKKSARRMKSSLEEVAAKSDPSDALIDPEIHKIKVEMDTTVTPALPARSISRAVTSSQQASTSRSPAQATRGTTSLSSDSADDSDTSKSDSSEESGSSSEEDSDNEPNGNTAPKINNSSSKVVKVLVLSPKATPVTQSSQDSSSSKARSQTTASMNSHVKRIDQSADKRLQGEFDQSVPNDSAQTPATGKNSAQEKPAPLSYPKLDRHGTHPAYYRYPKLSELKKTAKAESIYDVPIYQTTAPIATGDDETESSSSEDEENNSDDEKAADSSQTGSKSNSGRIPGLRGVMKPGFTIPTPSINSLPAAGSDTSSTSNGDFTIPPPPTITMDDNSSTIRDMITTVVPPSTVPLTTPVGPPVTNSFTRFANSSRATTKFSSTPVPISTPVDLSSKTSVPIPTPTATPASEMDDTFTTRTSAA</sequence>
<feature type="compositionally biased region" description="Polar residues" evidence="1">
    <location>
        <begin position="1245"/>
        <end position="1262"/>
    </location>
</feature>
<feature type="compositionally biased region" description="Polar residues" evidence="1">
    <location>
        <begin position="883"/>
        <end position="900"/>
    </location>
</feature>
<feature type="compositionally biased region" description="Polar residues" evidence="1">
    <location>
        <begin position="858"/>
        <end position="875"/>
    </location>
</feature>
<feature type="compositionally biased region" description="Polar residues" evidence="1">
    <location>
        <begin position="1365"/>
        <end position="1386"/>
    </location>
</feature>
<dbReference type="Proteomes" id="UP001276659">
    <property type="component" value="Unassembled WGS sequence"/>
</dbReference>
<feature type="compositionally biased region" description="Polar residues" evidence="1">
    <location>
        <begin position="194"/>
        <end position="227"/>
    </location>
</feature>
<keyword evidence="3" id="KW-1185">Reference proteome</keyword>
<comment type="caution">
    <text evidence="2">The sequence shown here is derived from an EMBL/GenBank/DDBJ whole genome shotgun (WGS) entry which is preliminary data.</text>
</comment>
<evidence type="ECO:0008006" key="4">
    <source>
        <dbReference type="Google" id="ProtNLM"/>
    </source>
</evidence>
<feature type="compositionally biased region" description="Basic and acidic residues" evidence="1">
    <location>
        <begin position="1078"/>
        <end position="1089"/>
    </location>
</feature>
<evidence type="ECO:0000313" key="3">
    <source>
        <dbReference type="Proteomes" id="UP001276659"/>
    </source>
</evidence>
<feature type="compositionally biased region" description="Basic and acidic residues" evidence="1">
    <location>
        <begin position="574"/>
        <end position="642"/>
    </location>
</feature>
<dbReference type="EMBL" id="JASNWA010000010">
    <property type="protein sequence ID" value="KAK3167791.1"/>
    <property type="molecule type" value="Genomic_DNA"/>
</dbReference>
<feature type="compositionally biased region" description="Polar residues" evidence="1">
    <location>
        <begin position="696"/>
        <end position="707"/>
    </location>
</feature>
<organism evidence="2 3">
    <name type="scientific">Lepraria neglecta</name>
    <dbReference type="NCBI Taxonomy" id="209136"/>
    <lineage>
        <taxon>Eukaryota</taxon>
        <taxon>Fungi</taxon>
        <taxon>Dikarya</taxon>
        <taxon>Ascomycota</taxon>
        <taxon>Pezizomycotina</taxon>
        <taxon>Lecanoromycetes</taxon>
        <taxon>OSLEUM clade</taxon>
        <taxon>Lecanoromycetidae</taxon>
        <taxon>Lecanorales</taxon>
        <taxon>Lecanorineae</taxon>
        <taxon>Stereocaulaceae</taxon>
        <taxon>Lepraria</taxon>
    </lineage>
</organism>
<feature type="compositionally biased region" description="Basic and acidic residues" evidence="1">
    <location>
        <begin position="750"/>
        <end position="762"/>
    </location>
</feature>
<feature type="compositionally biased region" description="Low complexity" evidence="1">
    <location>
        <begin position="1040"/>
        <end position="1051"/>
    </location>
</feature>
<feature type="compositionally biased region" description="Basic and acidic residues" evidence="1">
    <location>
        <begin position="721"/>
        <end position="734"/>
    </location>
</feature>
<feature type="compositionally biased region" description="Basic and acidic residues" evidence="1">
    <location>
        <begin position="1228"/>
        <end position="1240"/>
    </location>
</feature>
<evidence type="ECO:0000313" key="2">
    <source>
        <dbReference type="EMBL" id="KAK3167791.1"/>
    </source>
</evidence>
<feature type="compositionally biased region" description="Low complexity" evidence="1">
    <location>
        <begin position="365"/>
        <end position="374"/>
    </location>
</feature>
<feature type="region of interest" description="Disordered" evidence="1">
    <location>
        <begin position="1438"/>
        <end position="1487"/>
    </location>
</feature>
<feature type="region of interest" description="Disordered" evidence="1">
    <location>
        <begin position="145"/>
        <end position="227"/>
    </location>
</feature>
<feature type="region of interest" description="Disordered" evidence="1">
    <location>
        <begin position="512"/>
        <end position="642"/>
    </location>
</feature>
<feature type="compositionally biased region" description="Basic and acidic residues" evidence="1">
    <location>
        <begin position="534"/>
        <end position="559"/>
    </location>
</feature>
<gene>
    <name evidence="2" type="ORF">OEA41_004237</name>
</gene>
<name>A0AAD9YXI7_9LECA</name>
<accession>A0AAD9YXI7</accession>
<feature type="compositionally biased region" description="Basic and acidic residues" evidence="1">
    <location>
        <begin position="1287"/>
        <end position="1296"/>
    </location>
</feature>
<feature type="compositionally biased region" description="Polar residues" evidence="1">
    <location>
        <begin position="942"/>
        <end position="957"/>
    </location>
</feature>
<evidence type="ECO:0000256" key="1">
    <source>
        <dbReference type="SAM" id="MobiDB-lite"/>
    </source>
</evidence>
<feature type="region of interest" description="Disordered" evidence="1">
    <location>
        <begin position="353"/>
        <end position="382"/>
    </location>
</feature>
<feature type="compositionally biased region" description="Polar residues" evidence="1">
    <location>
        <begin position="1338"/>
        <end position="1349"/>
    </location>
</feature>
<feature type="compositionally biased region" description="Polar residues" evidence="1">
    <location>
        <begin position="1175"/>
        <end position="1185"/>
    </location>
</feature>
<feature type="compositionally biased region" description="Low complexity" evidence="1">
    <location>
        <begin position="1204"/>
        <end position="1222"/>
    </location>
</feature>
<feature type="compositionally biased region" description="Basic and acidic residues" evidence="1">
    <location>
        <begin position="843"/>
        <end position="857"/>
    </location>
</feature>
<reference evidence="2" key="1">
    <citation type="submission" date="2022-11" db="EMBL/GenBank/DDBJ databases">
        <title>Chromosomal genome sequence assembly and mating type (MAT) locus characterization of the leprose asexual lichenized fungus Lepraria neglecta (Nyl.) Erichsen.</title>
        <authorList>
            <person name="Allen J.L."/>
            <person name="Pfeffer B."/>
        </authorList>
    </citation>
    <scope>NUCLEOTIDE SEQUENCE</scope>
    <source>
        <strain evidence="2">Allen 5258</strain>
    </source>
</reference>
<feature type="compositionally biased region" description="Low complexity" evidence="1">
    <location>
        <begin position="1186"/>
        <end position="1197"/>
    </location>
</feature>
<protein>
    <recommendedName>
        <fullName evidence="4">Nucleolar protein Dnt1-like N-terminal domain-containing protein</fullName>
    </recommendedName>
</protein>
<feature type="compositionally biased region" description="Basic and acidic residues" evidence="1">
    <location>
        <begin position="1096"/>
        <end position="1105"/>
    </location>
</feature>
<feature type="compositionally biased region" description="Low complexity" evidence="1">
    <location>
        <begin position="1061"/>
        <end position="1070"/>
    </location>
</feature>
<feature type="compositionally biased region" description="Polar residues" evidence="1">
    <location>
        <begin position="974"/>
        <end position="997"/>
    </location>
</feature>
<feature type="compositionally biased region" description="Polar residues" evidence="1">
    <location>
        <begin position="1438"/>
        <end position="1472"/>
    </location>
</feature>
<feature type="compositionally biased region" description="Polar residues" evidence="1">
    <location>
        <begin position="516"/>
        <end position="533"/>
    </location>
</feature>